<dbReference type="EMBL" id="SOJK01000121">
    <property type="protein sequence ID" value="TET46579.1"/>
    <property type="molecule type" value="Genomic_DNA"/>
</dbReference>
<dbReference type="InterPro" id="IPR036942">
    <property type="entry name" value="Beta-barrel_TonB_sf"/>
</dbReference>
<protein>
    <submittedName>
        <fullName evidence="6">TonB-dependent receptor</fullName>
    </submittedName>
</protein>
<evidence type="ECO:0000256" key="2">
    <source>
        <dbReference type="ARBA" id="ARBA00023136"/>
    </source>
</evidence>
<dbReference type="SUPFAM" id="SSF56935">
    <property type="entry name" value="Porins"/>
    <property type="match status" value="1"/>
</dbReference>
<dbReference type="GO" id="GO:0009279">
    <property type="term" value="C:cell outer membrane"/>
    <property type="evidence" value="ECO:0007669"/>
    <property type="project" value="UniProtKB-SubCell"/>
</dbReference>
<gene>
    <name evidence="6" type="ORF">E3J59_02965</name>
</gene>
<reference evidence="6 7" key="1">
    <citation type="submission" date="2019-03" db="EMBL/GenBank/DDBJ databases">
        <title>Metabolic potential of uncultured bacteria and archaea associated with petroleum seepage in deep-sea sediments.</title>
        <authorList>
            <person name="Dong X."/>
            <person name="Hubert C."/>
        </authorList>
    </citation>
    <scope>NUCLEOTIDE SEQUENCE [LARGE SCALE GENOMIC DNA]</scope>
    <source>
        <strain evidence="6">E29_bin78</strain>
    </source>
</reference>
<comment type="subcellular location">
    <subcellularLocation>
        <location evidence="1">Cell outer membrane</location>
    </subcellularLocation>
</comment>
<feature type="domain" description="TonB-dependent transporter Oar-like beta-barrel" evidence="5">
    <location>
        <begin position="238"/>
        <end position="309"/>
    </location>
</feature>
<keyword evidence="4" id="KW-0732">Signal</keyword>
<dbReference type="SUPFAM" id="SSF49464">
    <property type="entry name" value="Carboxypeptidase regulatory domain-like"/>
    <property type="match status" value="1"/>
</dbReference>
<dbReference type="Gene3D" id="2.40.170.20">
    <property type="entry name" value="TonB-dependent receptor, beta-barrel domain"/>
    <property type="match status" value="1"/>
</dbReference>
<dbReference type="InterPro" id="IPR037066">
    <property type="entry name" value="Plug_dom_sf"/>
</dbReference>
<sequence length="941" mass="105231">MKKLFTILIATLIVCSALTFAQQQYGRIYGTIVDEEGMPLPGVTITLESEKIPTRSSVTSEKGYFRFINLAPGKYKVTMELPGFVTQVRENVPVTIGGTVDFRITFTVATLEEEITVIASSPIVDTKKTGVVTNLKEEILANIPSSRDPWAIISQVPGIMVDRENVGGSESGQQAGYSSRGGIGSDDMWNVDGVTITDQAATGASPTYYDFDVFEEIQITTGGADPSIQSGGVALNFVTKRGGNAFHGTAYFYRTGEKFGKFPMQATNIPDDMAAKGYVGNRINQIKDFGFEVGGPILQDKLWFWAAYGVQDVKMWAITGASDDTLLENLCAKVDFQVLENNRFTFFYMRGDKNKWGRGAGIRRPTATTWDQTGPSPIYKFADEHVFSENLLVTAQYAFVDGGFQLAPKGGAAQPVYDYATRVWGESYYRYKTVRPQDQLNLDANLYIEDLLGAGHELKFGVEYRKTPTYSSWRPDAMVIGAYNNGAPYDAWFIRGGVDDYYSQRYSAYIGDTITAGRLTLNLGLRYDWRKAYINENKVAANPLIPNEMPAIAFGGLEAPFAWSDFSPRTGFTYDLSGDGKTLIRGTFNMYAGVMGNWMALDLNPLATAEIDYYWTDANGDGLVAVNELTGYPDSPSWWGGIDPDNPTLAVSNNTMSSTLSAPKTWEAIIGFERELLPDFSVTIQGIYRRYTNFRWENYQEGEFPTWSATDSTVDPWSGDTFDIYTADISKPVGRLTENRTDNYYRDYKGADIIFTKRLSSKWMMNASFTVNFTSVNWDESLNPFDPTNDWARNGQYYSPQSGGSGKTDIWVGSRWQFKITGMYQLPYGFNISGFLDAREGYIIPYFTAGIDRGSGWGWSNPDVNVFGELRLPTFWKLDLRIEKVFSMGDWGNLSFIADIFNVFNQNMSLGVERKTTSSLFQDDQEILGPRVFRAGLRIRF</sequence>
<evidence type="ECO:0000256" key="3">
    <source>
        <dbReference type="ARBA" id="ARBA00023237"/>
    </source>
</evidence>
<dbReference type="AlphaFoldDB" id="A0A523UW60"/>
<evidence type="ECO:0000256" key="1">
    <source>
        <dbReference type="ARBA" id="ARBA00004442"/>
    </source>
</evidence>
<keyword evidence="2" id="KW-0472">Membrane</keyword>
<evidence type="ECO:0000313" key="7">
    <source>
        <dbReference type="Proteomes" id="UP000320679"/>
    </source>
</evidence>
<dbReference type="Gene3D" id="2.60.40.1120">
    <property type="entry name" value="Carboxypeptidase-like, regulatory domain"/>
    <property type="match status" value="1"/>
</dbReference>
<dbReference type="InterPro" id="IPR008969">
    <property type="entry name" value="CarboxyPept-like_regulatory"/>
</dbReference>
<name>A0A523UW60_UNCAE</name>
<comment type="caution">
    <text evidence="6">The sequence shown here is derived from an EMBL/GenBank/DDBJ whole genome shotgun (WGS) entry which is preliminary data.</text>
</comment>
<feature type="domain" description="TonB-dependent transporter Oar-like beta-barrel" evidence="5">
    <location>
        <begin position="329"/>
        <end position="834"/>
    </location>
</feature>
<proteinExistence type="predicted"/>
<accession>A0A523UW60</accession>
<dbReference type="Proteomes" id="UP000320679">
    <property type="component" value="Unassembled WGS sequence"/>
</dbReference>
<dbReference type="Pfam" id="PF13620">
    <property type="entry name" value="CarboxypepD_reg"/>
    <property type="match status" value="1"/>
</dbReference>
<evidence type="ECO:0000313" key="6">
    <source>
        <dbReference type="EMBL" id="TET46579.1"/>
    </source>
</evidence>
<keyword evidence="3" id="KW-0998">Cell outer membrane</keyword>
<dbReference type="InterPro" id="IPR057601">
    <property type="entry name" value="Oar-like_b-barrel"/>
</dbReference>
<dbReference type="Pfam" id="PF25183">
    <property type="entry name" value="OMP_b-brl_4"/>
    <property type="match status" value="2"/>
</dbReference>
<feature type="chain" id="PRO_5021864896" evidence="4">
    <location>
        <begin position="22"/>
        <end position="941"/>
    </location>
</feature>
<feature type="signal peptide" evidence="4">
    <location>
        <begin position="1"/>
        <end position="21"/>
    </location>
</feature>
<organism evidence="6 7">
    <name type="scientific">Aerophobetes bacterium</name>
    <dbReference type="NCBI Taxonomy" id="2030807"/>
    <lineage>
        <taxon>Bacteria</taxon>
        <taxon>Candidatus Aerophobota</taxon>
    </lineage>
</organism>
<evidence type="ECO:0000256" key="4">
    <source>
        <dbReference type="SAM" id="SignalP"/>
    </source>
</evidence>
<keyword evidence="6" id="KW-0675">Receptor</keyword>
<evidence type="ECO:0000259" key="5">
    <source>
        <dbReference type="Pfam" id="PF25183"/>
    </source>
</evidence>
<dbReference type="Gene3D" id="2.170.130.10">
    <property type="entry name" value="TonB-dependent receptor, plug domain"/>
    <property type="match status" value="1"/>
</dbReference>